<organism evidence="2 3">
    <name type="scientific">Dreissena polymorpha</name>
    <name type="common">Zebra mussel</name>
    <name type="synonym">Mytilus polymorpha</name>
    <dbReference type="NCBI Taxonomy" id="45954"/>
    <lineage>
        <taxon>Eukaryota</taxon>
        <taxon>Metazoa</taxon>
        <taxon>Spiralia</taxon>
        <taxon>Lophotrochozoa</taxon>
        <taxon>Mollusca</taxon>
        <taxon>Bivalvia</taxon>
        <taxon>Autobranchia</taxon>
        <taxon>Heteroconchia</taxon>
        <taxon>Euheterodonta</taxon>
        <taxon>Imparidentia</taxon>
        <taxon>Neoheterodontei</taxon>
        <taxon>Myida</taxon>
        <taxon>Dreissenoidea</taxon>
        <taxon>Dreissenidae</taxon>
        <taxon>Dreissena</taxon>
    </lineage>
</organism>
<comment type="caution">
    <text evidence="2">The sequence shown here is derived from an EMBL/GenBank/DDBJ whole genome shotgun (WGS) entry which is preliminary data.</text>
</comment>
<evidence type="ECO:0000313" key="2">
    <source>
        <dbReference type="EMBL" id="KAH3841086.1"/>
    </source>
</evidence>
<reference evidence="2" key="2">
    <citation type="submission" date="2020-11" db="EMBL/GenBank/DDBJ databases">
        <authorList>
            <person name="McCartney M.A."/>
            <person name="Auch B."/>
            <person name="Kono T."/>
            <person name="Mallez S."/>
            <person name="Becker A."/>
            <person name="Gohl D.M."/>
            <person name="Silverstein K.A.T."/>
            <person name="Koren S."/>
            <person name="Bechman K.B."/>
            <person name="Herman A."/>
            <person name="Abrahante J.E."/>
            <person name="Garbe J."/>
        </authorList>
    </citation>
    <scope>NUCLEOTIDE SEQUENCE</scope>
    <source>
        <strain evidence="2">Duluth1</strain>
        <tissue evidence="2">Whole animal</tissue>
    </source>
</reference>
<sequence length="70" mass="7726">MVQDTYSPGFYSLLFLVQEKRLLEAGHRLKSVQHFSSQLTSNSGRSGESSACRDFPHPSMTTCLPPPVGL</sequence>
<proteinExistence type="predicted"/>
<gene>
    <name evidence="2" type="ORF">DPMN_114543</name>
</gene>
<dbReference type="EMBL" id="JAIWYP010000004">
    <property type="protein sequence ID" value="KAH3841086.1"/>
    <property type="molecule type" value="Genomic_DNA"/>
</dbReference>
<reference evidence="2" key="1">
    <citation type="journal article" date="2019" name="bioRxiv">
        <title>The Genome of the Zebra Mussel, Dreissena polymorpha: A Resource for Invasive Species Research.</title>
        <authorList>
            <person name="McCartney M.A."/>
            <person name="Auch B."/>
            <person name="Kono T."/>
            <person name="Mallez S."/>
            <person name="Zhang Y."/>
            <person name="Obille A."/>
            <person name="Becker A."/>
            <person name="Abrahante J.E."/>
            <person name="Garbe J."/>
            <person name="Badalamenti J.P."/>
            <person name="Herman A."/>
            <person name="Mangelson H."/>
            <person name="Liachko I."/>
            <person name="Sullivan S."/>
            <person name="Sone E.D."/>
            <person name="Koren S."/>
            <person name="Silverstein K.A.T."/>
            <person name="Beckman K.B."/>
            <person name="Gohl D.M."/>
        </authorList>
    </citation>
    <scope>NUCLEOTIDE SEQUENCE</scope>
    <source>
        <strain evidence="2">Duluth1</strain>
        <tissue evidence="2">Whole animal</tissue>
    </source>
</reference>
<name>A0A9D4KK33_DREPO</name>
<feature type="region of interest" description="Disordered" evidence="1">
    <location>
        <begin position="36"/>
        <end position="70"/>
    </location>
</feature>
<evidence type="ECO:0000313" key="3">
    <source>
        <dbReference type="Proteomes" id="UP000828390"/>
    </source>
</evidence>
<protein>
    <submittedName>
        <fullName evidence="2">Uncharacterized protein</fullName>
    </submittedName>
</protein>
<dbReference type="Proteomes" id="UP000828390">
    <property type="component" value="Unassembled WGS sequence"/>
</dbReference>
<accession>A0A9D4KK33</accession>
<dbReference type="AlphaFoldDB" id="A0A9D4KK33"/>
<keyword evidence="3" id="KW-1185">Reference proteome</keyword>
<feature type="compositionally biased region" description="Polar residues" evidence="1">
    <location>
        <begin position="36"/>
        <end position="49"/>
    </location>
</feature>
<evidence type="ECO:0000256" key="1">
    <source>
        <dbReference type="SAM" id="MobiDB-lite"/>
    </source>
</evidence>